<evidence type="ECO:0000313" key="2">
    <source>
        <dbReference type="Proteomes" id="UP000831390"/>
    </source>
</evidence>
<sequence>MSDYKTEKFKLSASPAAPDGYQMVIFEGLFHRSDGETFPVPSGHRLISSWESSSISWAVGDAEQPAPDSLSLVWYSTTEDKFYAGHFLLPQQRIYNLLKTGFWNTEEQQQQTYDELTVLVGVKGMAVVWLAGGKNKVLIGRFQAQETTSRFPNQSAQEHAEILQEERAELPSAVQQQIRAGTISAKKWEDYLRVYPWKLAFNQPLKLYNYGLDYLNAERTNYPATRDMAQYARGILEPSPKAVPRDLDLFVETEAGQRYEIRVVAFDEAETMAAFEALHQADAQAPITLRVELDKPVRKVQLVLDNGLKQLPLTKTTPEIFAAE</sequence>
<proteinExistence type="predicted"/>
<dbReference type="InterPro" id="IPR021326">
    <property type="entry name" value="DUF2931"/>
</dbReference>
<reference evidence="1 2" key="1">
    <citation type="submission" date="2022-03" db="EMBL/GenBank/DDBJ databases">
        <title>Hymenobactersp. isolated from the air.</title>
        <authorList>
            <person name="Won M."/>
            <person name="Kwon S.-W."/>
        </authorList>
    </citation>
    <scope>NUCLEOTIDE SEQUENCE [LARGE SCALE GENOMIC DNA]</scope>
    <source>
        <strain evidence="1 2">KACC 22596</strain>
    </source>
</reference>
<organism evidence="1 2">
    <name type="scientific">Hymenobacter monticola</name>
    <dbReference type="NCBI Taxonomy" id="1705399"/>
    <lineage>
        <taxon>Bacteria</taxon>
        <taxon>Pseudomonadati</taxon>
        <taxon>Bacteroidota</taxon>
        <taxon>Cytophagia</taxon>
        <taxon>Cytophagales</taxon>
        <taxon>Hymenobacteraceae</taxon>
        <taxon>Hymenobacter</taxon>
    </lineage>
</organism>
<name>A0ABY4B577_9BACT</name>
<dbReference type="Pfam" id="PF11153">
    <property type="entry name" value="DUF2931"/>
    <property type="match status" value="1"/>
</dbReference>
<evidence type="ECO:0000313" key="1">
    <source>
        <dbReference type="EMBL" id="UOE34312.1"/>
    </source>
</evidence>
<dbReference type="RefSeq" id="WP_243515222.1">
    <property type="nucleotide sequence ID" value="NZ_CP094534.1"/>
</dbReference>
<protein>
    <submittedName>
        <fullName evidence="1">DUF2931 family protein</fullName>
    </submittedName>
</protein>
<dbReference type="EMBL" id="CP094534">
    <property type="protein sequence ID" value="UOE34312.1"/>
    <property type="molecule type" value="Genomic_DNA"/>
</dbReference>
<keyword evidence="2" id="KW-1185">Reference proteome</keyword>
<gene>
    <name evidence="1" type="ORF">MTP16_01350</name>
</gene>
<accession>A0ABY4B577</accession>
<dbReference type="Proteomes" id="UP000831390">
    <property type="component" value="Chromosome"/>
</dbReference>